<reference evidence="2 3" key="1">
    <citation type="submission" date="2024-07" db="EMBL/GenBank/DDBJ databases">
        <title>Chromosome-level genome assembly of the water stick insect Ranatra chinensis (Heteroptera: Nepidae).</title>
        <authorList>
            <person name="Liu X."/>
        </authorList>
    </citation>
    <scope>NUCLEOTIDE SEQUENCE [LARGE SCALE GENOMIC DNA]</scope>
    <source>
        <strain evidence="2">Cailab_2021Rc</strain>
        <tissue evidence="2">Muscle</tissue>
    </source>
</reference>
<protein>
    <submittedName>
        <fullName evidence="2">Uncharacterized protein</fullName>
    </submittedName>
</protein>
<feature type="region of interest" description="Disordered" evidence="1">
    <location>
        <begin position="253"/>
        <end position="295"/>
    </location>
</feature>
<accession>A0ABD0YWS6</accession>
<name>A0ABD0YWS6_9HEMI</name>
<dbReference type="EMBL" id="JBFDAA010000012">
    <property type="protein sequence ID" value="KAL1123629.1"/>
    <property type="molecule type" value="Genomic_DNA"/>
</dbReference>
<proteinExistence type="predicted"/>
<comment type="caution">
    <text evidence="2">The sequence shown here is derived from an EMBL/GenBank/DDBJ whole genome shotgun (WGS) entry which is preliminary data.</text>
</comment>
<dbReference type="Proteomes" id="UP001558652">
    <property type="component" value="Unassembled WGS sequence"/>
</dbReference>
<evidence type="ECO:0000256" key="1">
    <source>
        <dbReference type="SAM" id="MobiDB-lite"/>
    </source>
</evidence>
<gene>
    <name evidence="2" type="ORF">AAG570_002705</name>
</gene>
<sequence>MFQKNKTQETTENVSFGWALTWMDCSIWVVASLWGLREEQAGALEATTISTTASILGGGQVFSTGRCDGGQVPSLSTLRTVPGQPLPRSAGSYCACSRSAGRRSSLPVLGSFHLPPVHPPLLSLSPSTRLCPPWSMRPRVTLLSMSRPRQRTQAKETVEGWRSEVAEGVQKLVPRLQKFIQVEVDYVEKQTHILEHSMCEVHAVYCSLEVSYAFQLIAILVGVGTSLVMNPGRCLFEPISRFYENKKRETTEIGDTLGSSPVAMDSGKASAHNLREDGHRGGATRRGGLRYNYLS</sequence>
<evidence type="ECO:0000313" key="2">
    <source>
        <dbReference type="EMBL" id="KAL1123629.1"/>
    </source>
</evidence>
<evidence type="ECO:0000313" key="3">
    <source>
        <dbReference type="Proteomes" id="UP001558652"/>
    </source>
</evidence>
<dbReference type="AlphaFoldDB" id="A0ABD0YWS6"/>
<keyword evidence="3" id="KW-1185">Reference proteome</keyword>
<organism evidence="2 3">
    <name type="scientific">Ranatra chinensis</name>
    <dbReference type="NCBI Taxonomy" id="642074"/>
    <lineage>
        <taxon>Eukaryota</taxon>
        <taxon>Metazoa</taxon>
        <taxon>Ecdysozoa</taxon>
        <taxon>Arthropoda</taxon>
        <taxon>Hexapoda</taxon>
        <taxon>Insecta</taxon>
        <taxon>Pterygota</taxon>
        <taxon>Neoptera</taxon>
        <taxon>Paraneoptera</taxon>
        <taxon>Hemiptera</taxon>
        <taxon>Heteroptera</taxon>
        <taxon>Panheteroptera</taxon>
        <taxon>Nepomorpha</taxon>
        <taxon>Nepidae</taxon>
        <taxon>Ranatrinae</taxon>
        <taxon>Ranatra</taxon>
    </lineage>
</organism>